<feature type="transmembrane region" description="Helical" evidence="4">
    <location>
        <begin position="267"/>
        <end position="292"/>
    </location>
</feature>
<comment type="caution">
    <text evidence="5">The sequence shown here is derived from an EMBL/GenBank/DDBJ whole genome shotgun (WGS) entry which is preliminary data.</text>
</comment>
<accession>A0A815XJZ9</accession>
<organism evidence="5 6">
    <name type="scientific">Adineta ricciae</name>
    <name type="common">Rotifer</name>
    <dbReference type="NCBI Taxonomy" id="249248"/>
    <lineage>
        <taxon>Eukaryota</taxon>
        <taxon>Metazoa</taxon>
        <taxon>Spiralia</taxon>
        <taxon>Gnathifera</taxon>
        <taxon>Rotifera</taxon>
        <taxon>Eurotatoria</taxon>
        <taxon>Bdelloidea</taxon>
        <taxon>Adinetida</taxon>
        <taxon>Adinetidae</taxon>
        <taxon>Adineta</taxon>
    </lineage>
</organism>
<evidence type="ECO:0000256" key="1">
    <source>
        <dbReference type="ARBA" id="ARBA00007527"/>
    </source>
</evidence>
<name>A0A815XJZ9_ADIRI</name>
<dbReference type="AlphaFoldDB" id="A0A815XJZ9"/>
<evidence type="ECO:0000313" key="6">
    <source>
        <dbReference type="Proteomes" id="UP000663828"/>
    </source>
</evidence>
<keyword evidence="4" id="KW-0812">Transmembrane</keyword>
<keyword evidence="4" id="KW-1133">Transmembrane helix</keyword>
<gene>
    <name evidence="5" type="ORF">XAT740_LOCUS43454</name>
</gene>
<dbReference type="Pfam" id="PF03265">
    <property type="entry name" value="DNase_II"/>
    <property type="match status" value="1"/>
</dbReference>
<evidence type="ECO:0000256" key="4">
    <source>
        <dbReference type="SAM" id="Phobius"/>
    </source>
</evidence>
<keyword evidence="4" id="KW-0472">Membrane</keyword>
<proteinExistence type="inferred from homology"/>
<dbReference type="GO" id="GO:0004531">
    <property type="term" value="F:deoxyribonuclease II activity"/>
    <property type="evidence" value="ECO:0007669"/>
    <property type="project" value="InterPro"/>
</dbReference>
<dbReference type="EMBL" id="CAJNOR010005358">
    <property type="protein sequence ID" value="CAF1558728.1"/>
    <property type="molecule type" value="Genomic_DNA"/>
</dbReference>
<keyword evidence="6" id="KW-1185">Reference proteome</keyword>
<dbReference type="PANTHER" id="PTHR10858:SF23">
    <property type="entry name" value="DEOXYRIBONUCLEASE II"/>
    <property type="match status" value="1"/>
</dbReference>
<sequence length="641" mass="73978">MIKASQDMTEYYSKPNQVFYGPQETSRDHPYVITNRSQHGQYNVTERDYGNKKVSYFIPAEYENRYDPSYLDDGPAYDRYNSPVLVRRRYYRSTNDAYPYYEEELPMISSRRYADPPPPPLPKQPRVIKRVYFRPSPTPPPVEYVYEDGHKSNNEEYIPVKSKPIEEHQPAPRPTPRENPSPPPLKTYRHDEFSSPRYQKPSPRPTINNRRSLPPITNKSKYLSLQEVLAQNRARRGSRIPAPRREVYEDQIYDLPTYRRNYVKNGFIVGIACKMCVVVVIIALCSCLILFYKISDPVPSCVCRNHLNQPVDWFIVYKLPRLSRSIDPFVRNGTGYIYLDSSSSLDKWQFSSQGIDSPSSLTGLTLDPLYKYSNQYSYMFYNDQPPNKPVSMIYGHSKGVLAFEDSTQTGFWLVHSVPRFPQIITQGYGYPDSGRIYGQTMLCITLNSSSGLSVNSIDLLSTHFLYTRPMVFDSSLTSFASNRYSILSKSIITNKGHITQPPYTRFYPLNTSSLEIHTFSKYGSANIDMLSELIVPTLSTSMLSETWSNGRQKNLPSNCTGQYHTENIEKLAFNFTVHHDHSKWLVSNSANDEPWTCIGDMNRQAEQKVRHGGFACVKNKQIQERFRQLVLVIEPCPKEKK</sequence>
<dbReference type="Proteomes" id="UP000663828">
    <property type="component" value="Unassembled WGS sequence"/>
</dbReference>
<evidence type="ECO:0000256" key="2">
    <source>
        <dbReference type="ARBA" id="ARBA00022801"/>
    </source>
</evidence>
<keyword evidence="2" id="KW-0378">Hydrolase</keyword>
<evidence type="ECO:0000313" key="5">
    <source>
        <dbReference type="EMBL" id="CAF1558728.1"/>
    </source>
</evidence>
<feature type="compositionally biased region" description="Polar residues" evidence="3">
    <location>
        <begin position="205"/>
        <end position="215"/>
    </location>
</feature>
<feature type="region of interest" description="Disordered" evidence="3">
    <location>
        <begin position="111"/>
        <end position="215"/>
    </location>
</feature>
<comment type="similarity">
    <text evidence="1">Belongs to the DNase II family.</text>
</comment>
<dbReference type="GO" id="GO:0006309">
    <property type="term" value="P:apoptotic DNA fragmentation"/>
    <property type="evidence" value="ECO:0007669"/>
    <property type="project" value="TreeGrafter"/>
</dbReference>
<reference evidence="5" key="1">
    <citation type="submission" date="2021-02" db="EMBL/GenBank/DDBJ databases">
        <authorList>
            <person name="Nowell W R."/>
        </authorList>
    </citation>
    <scope>NUCLEOTIDE SEQUENCE</scope>
</reference>
<dbReference type="CDD" id="cd09120">
    <property type="entry name" value="PLDc_DNaseII_1"/>
    <property type="match status" value="1"/>
</dbReference>
<dbReference type="InterPro" id="IPR004947">
    <property type="entry name" value="DNase_II"/>
</dbReference>
<feature type="compositionally biased region" description="Pro residues" evidence="3">
    <location>
        <begin position="171"/>
        <end position="185"/>
    </location>
</feature>
<dbReference type="PANTHER" id="PTHR10858">
    <property type="entry name" value="DEOXYRIBONUCLEASE II"/>
    <property type="match status" value="1"/>
</dbReference>
<evidence type="ECO:0000256" key="3">
    <source>
        <dbReference type="SAM" id="MobiDB-lite"/>
    </source>
</evidence>
<protein>
    <submittedName>
        <fullName evidence="5">Uncharacterized protein</fullName>
    </submittedName>
</protein>